<dbReference type="Gene3D" id="3.90.230.10">
    <property type="entry name" value="Creatinase/methionine aminopeptidase superfamily"/>
    <property type="match status" value="1"/>
</dbReference>
<protein>
    <submittedName>
        <fullName evidence="5">Unannotated protein</fullName>
    </submittedName>
</protein>
<dbReference type="InterPro" id="IPR001714">
    <property type="entry name" value="Pept_M24_MAP"/>
</dbReference>
<name>A0A6J6KSI8_9ZZZZ</name>
<dbReference type="PANTHER" id="PTHR46112">
    <property type="entry name" value="AMINOPEPTIDASE"/>
    <property type="match status" value="1"/>
</dbReference>
<dbReference type="PRINTS" id="PR00599">
    <property type="entry name" value="MAPEPTIDASE"/>
</dbReference>
<keyword evidence="2" id="KW-0378">Hydrolase</keyword>
<dbReference type="EMBL" id="CAEZWD010000074">
    <property type="protein sequence ID" value="CAB4650929.1"/>
    <property type="molecule type" value="Genomic_DNA"/>
</dbReference>
<dbReference type="InterPro" id="IPR001131">
    <property type="entry name" value="Peptidase_M24B_aminopep-P_CS"/>
</dbReference>
<feature type="domain" description="Peptidase M24" evidence="3">
    <location>
        <begin position="130"/>
        <end position="332"/>
    </location>
</feature>
<evidence type="ECO:0000313" key="5">
    <source>
        <dbReference type="EMBL" id="CAB4650929.1"/>
    </source>
</evidence>
<dbReference type="InterPro" id="IPR000994">
    <property type="entry name" value="Pept_M24"/>
</dbReference>
<gene>
    <name evidence="5" type="ORF">UFOPK2171_00650</name>
</gene>
<dbReference type="InterPro" id="IPR036005">
    <property type="entry name" value="Creatinase/aminopeptidase-like"/>
</dbReference>
<dbReference type="Pfam" id="PF01321">
    <property type="entry name" value="Creatinase_N"/>
    <property type="match status" value="1"/>
</dbReference>
<dbReference type="Pfam" id="PF00557">
    <property type="entry name" value="Peptidase_M24"/>
    <property type="match status" value="1"/>
</dbReference>
<dbReference type="SUPFAM" id="SSF55920">
    <property type="entry name" value="Creatinase/aminopeptidase"/>
    <property type="match status" value="1"/>
</dbReference>
<evidence type="ECO:0000259" key="4">
    <source>
        <dbReference type="Pfam" id="PF01321"/>
    </source>
</evidence>
<dbReference type="SUPFAM" id="SSF53092">
    <property type="entry name" value="Creatinase/prolidase N-terminal domain"/>
    <property type="match status" value="1"/>
</dbReference>
<evidence type="ECO:0000259" key="3">
    <source>
        <dbReference type="Pfam" id="PF00557"/>
    </source>
</evidence>
<reference evidence="5" key="1">
    <citation type="submission" date="2020-05" db="EMBL/GenBank/DDBJ databases">
        <authorList>
            <person name="Chiriac C."/>
            <person name="Salcher M."/>
            <person name="Ghai R."/>
            <person name="Kavagutti S V."/>
        </authorList>
    </citation>
    <scope>NUCLEOTIDE SEQUENCE</scope>
</reference>
<dbReference type="Gene3D" id="3.40.350.10">
    <property type="entry name" value="Creatinase/prolidase N-terminal domain"/>
    <property type="match status" value="1"/>
</dbReference>
<dbReference type="InterPro" id="IPR000587">
    <property type="entry name" value="Creatinase_N"/>
</dbReference>
<accession>A0A6J6KSI8</accession>
<feature type="domain" description="Creatinase N-terminal" evidence="4">
    <location>
        <begin position="18"/>
        <end position="123"/>
    </location>
</feature>
<proteinExistence type="predicted"/>
<evidence type="ECO:0000256" key="2">
    <source>
        <dbReference type="ARBA" id="ARBA00022801"/>
    </source>
</evidence>
<keyword evidence="1" id="KW-0479">Metal-binding</keyword>
<evidence type="ECO:0000256" key="1">
    <source>
        <dbReference type="ARBA" id="ARBA00022723"/>
    </source>
</evidence>
<dbReference type="GO" id="GO:0016787">
    <property type="term" value="F:hydrolase activity"/>
    <property type="evidence" value="ECO:0007669"/>
    <property type="project" value="UniProtKB-KW"/>
</dbReference>
<dbReference type="GO" id="GO:0046872">
    <property type="term" value="F:metal ion binding"/>
    <property type="evidence" value="ECO:0007669"/>
    <property type="project" value="UniProtKB-KW"/>
</dbReference>
<sequence length="349" mass="38449">MTLERINRLQLQIKPGQYFYVTDLINIRYLTEFTGSNAALLVSDSNAILATDSRYEIQAATQVPELPAVIGRNFPELLLSKLQKSEVLVEGANLSIDVYQKLVSSLQHQFSSSVGVIEALRVVKDDSEIELIMQACEISTKAYQDVIESVRVGQTEKFIRNALEHRMREYGADDIAFASIVASGPNSAIPHHEPTDRELQSGDFLKIDFGAKVDGYHADCTRTAVVGKPSDWQAELHSAVTSAQEAGRNTIQSGIQFTEVEKAVNQSLTDSGYREYFTHGLGHGVGLAIHEDPFFGRVEAAKIAPNTVMTIEPGAYLKDKGGVRVEDTIVVNSEGYVNLTNLPYELLEL</sequence>
<dbReference type="InterPro" id="IPR029149">
    <property type="entry name" value="Creatin/AminoP/Spt16_N"/>
</dbReference>
<organism evidence="5">
    <name type="scientific">freshwater metagenome</name>
    <dbReference type="NCBI Taxonomy" id="449393"/>
    <lineage>
        <taxon>unclassified sequences</taxon>
        <taxon>metagenomes</taxon>
        <taxon>ecological metagenomes</taxon>
    </lineage>
</organism>
<dbReference type="PANTHER" id="PTHR46112:SF8">
    <property type="entry name" value="CYTOPLASMIC PEPTIDASE PEPQ-RELATED"/>
    <property type="match status" value="1"/>
</dbReference>
<dbReference type="AlphaFoldDB" id="A0A6J6KSI8"/>
<dbReference type="PROSITE" id="PS00491">
    <property type="entry name" value="PROLINE_PEPTIDASE"/>
    <property type="match status" value="1"/>
</dbReference>
<dbReference type="InterPro" id="IPR050659">
    <property type="entry name" value="Peptidase_M24B"/>
</dbReference>